<dbReference type="AlphaFoldDB" id="A0A397T4J7"/>
<gene>
    <name evidence="1" type="ORF">C1645_823917</name>
</gene>
<comment type="caution">
    <text evidence="1">The sequence shown here is derived from an EMBL/GenBank/DDBJ whole genome shotgun (WGS) entry which is preliminary data.</text>
</comment>
<name>A0A397T4J7_9GLOM</name>
<dbReference type="OrthoDB" id="2443927at2759"/>
<evidence type="ECO:0000313" key="1">
    <source>
        <dbReference type="EMBL" id="RIA90061.1"/>
    </source>
</evidence>
<sequence>MDNINISKLLWKDPLVSQFIENCEIDLPRKLIYNGIWKKTENELAVVMKRILDTLNDS</sequence>
<keyword evidence="2" id="KW-1185">Reference proteome</keyword>
<dbReference type="Proteomes" id="UP000265703">
    <property type="component" value="Unassembled WGS sequence"/>
</dbReference>
<proteinExistence type="predicted"/>
<organism evidence="1 2">
    <name type="scientific">Glomus cerebriforme</name>
    <dbReference type="NCBI Taxonomy" id="658196"/>
    <lineage>
        <taxon>Eukaryota</taxon>
        <taxon>Fungi</taxon>
        <taxon>Fungi incertae sedis</taxon>
        <taxon>Mucoromycota</taxon>
        <taxon>Glomeromycotina</taxon>
        <taxon>Glomeromycetes</taxon>
        <taxon>Glomerales</taxon>
        <taxon>Glomeraceae</taxon>
        <taxon>Glomus</taxon>
    </lineage>
</organism>
<reference evidence="1 2" key="1">
    <citation type="submission" date="2018-06" db="EMBL/GenBank/DDBJ databases">
        <title>Comparative genomics reveals the genomic features of Rhizophagus irregularis, R. cerebriforme, R. diaphanum and Gigaspora rosea, and their symbiotic lifestyle signature.</title>
        <authorList>
            <person name="Morin E."/>
            <person name="San Clemente H."/>
            <person name="Chen E.C.H."/>
            <person name="De La Providencia I."/>
            <person name="Hainaut M."/>
            <person name="Kuo A."/>
            <person name="Kohler A."/>
            <person name="Murat C."/>
            <person name="Tang N."/>
            <person name="Roy S."/>
            <person name="Loubradou J."/>
            <person name="Henrissat B."/>
            <person name="Grigoriev I.V."/>
            <person name="Corradi N."/>
            <person name="Roux C."/>
            <person name="Martin F.M."/>
        </authorList>
    </citation>
    <scope>NUCLEOTIDE SEQUENCE [LARGE SCALE GENOMIC DNA]</scope>
    <source>
        <strain evidence="1 2">DAOM 227022</strain>
    </source>
</reference>
<protein>
    <submittedName>
        <fullName evidence="1">Uncharacterized protein</fullName>
    </submittedName>
</protein>
<dbReference type="EMBL" id="QKYT01000194">
    <property type="protein sequence ID" value="RIA90061.1"/>
    <property type="molecule type" value="Genomic_DNA"/>
</dbReference>
<accession>A0A397T4J7</accession>
<evidence type="ECO:0000313" key="2">
    <source>
        <dbReference type="Proteomes" id="UP000265703"/>
    </source>
</evidence>